<dbReference type="AlphaFoldDB" id="A0AAX4P3D8"/>
<dbReference type="EMBL" id="CP151503">
    <property type="protein sequence ID" value="WZN60817.1"/>
    <property type="molecule type" value="Genomic_DNA"/>
</dbReference>
<proteinExistence type="predicted"/>
<feature type="region of interest" description="Disordered" evidence="1">
    <location>
        <begin position="62"/>
        <end position="84"/>
    </location>
</feature>
<evidence type="ECO:0000313" key="3">
    <source>
        <dbReference type="Proteomes" id="UP001472866"/>
    </source>
</evidence>
<evidence type="ECO:0000256" key="1">
    <source>
        <dbReference type="SAM" id="MobiDB-lite"/>
    </source>
</evidence>
<organism evidence="2 3">
    <name type="scientific">Chloropicon roscoffensis</name>
    <dbReference type="NCBI Taxonomy" id="1461544"/>
    <lineage>
        <taxon>Eukaryota</taxon>
        <taxon>Viridiplantae</taxon>
        <taxon>Chlorophyta</taxon>
        <taxon>Chloropicophyceae</taxon>
        <taxon>Chloropicales</taxon>
        <taxon>Chloropicaceae</taxon>
        <taxon>Chloropicon</taxon>
    </lineage>
</organism>
<reference evidence="2 3" key="1">
    <citation type="submission" date="2024-03" db="EMBL/GenBank/DDBJ databases">
        <title>Complete genome sequence of the green alga Chloropicon roscoffensis RCC1871.</title>
        <authorList>
            <person name="Lemieux C."/>
            <person name="Pombert J.-F."/>
            <person name="Otis C."/>
            <person name="Turmel M."/>
        </authorList>
    </citation>
    <scope>NUCLEOTIDE SEQUENCE [LARGE SCALE GENOMIC DNA]</scope>
    <source>
        <strain evidence="2 3">RCC1871</strain>
    </source>
</reference>
<feature type="compositionally biased region" description="Basic residues" evidence="1">
    <location>
        <begin position="66"/>
        <end position="81"/>
    </location>
</feature>
<keyword evidence="3" id="KW-1185">Reference proteome</keyword>
<name>A0AAX4P3D8_9CHLO</name>
<sequence>MDGLVPSSLQYGAPATIGTASAVTTPEAVVVPEDFQKRRTSRSNAGKNMQRDSLLAIELAAAQQTARKRPPRTTIAKKRPPRTPAFQRRLKVQRLLGLLRPAGSPFTWTPLDGAWYGLPG</sequence>
<feature type="region of interest" description="Disordered" evidence="1">
    <location>
        <begin position="33"/>
        <end position="52"/>
    </location>
</feature>
<evidence type="ECO:0000313" key="2">
    <source>
        <dbReference type="EMBL" id="WZN60817.1"/>
    </source>
</evidence>
<dbReference type="Proteomes" id="UP001472866">
    <property type="component" value="Chromosome 03"/>
</dbReference>
<gene>
    <name evidence="2" type="ORF">HKI87_03g23510</name>
</gene>
<protein>
    <submittedName>
        <fullName evidence="2">Uncharacterized protein</fullName>
    </submittedName>
</protein>
<accession>A0AAX4P3D8</accession>